<organism evidence="2 3">
    <name type="scientific">Meloidogyne graminicola</name>
    <dbReference type="NCBI Taxonomy" id="189291"/>
    <lineage>
        <taxon>Eukaryota</taxon>
        <taxon>Metazoa</taxon>
        <taxon>Ecdysozoa</taxon>
        <taxon>Nematoda</taxon>
        <taxon>Chromadorea</taxon>
        <taxon>Rhabditida</taxon>
        <taxon>Tylenchina</taxon>
        <taxon>Tylenchomorpha</taxon>
        <taxon>Tylenchoidea</taxon>
        <taxon>Meloidogynidae</taxon>
        <taxon>Meloidogyninae</taxon>
        <taxon>Meloidogyne</taxon>
    </lineage>
</organism>
<feature type="signal peptide" evidence="1">
    <location>
        <begin position="1"/>
        <end position="21"/>
    </location>
</feature>
<evidence type="ECO:0000313" key="2">
    <source>
        <dbReference type="EMBL" id="KAF7635915.1"/>
    </source>
</evidence>
<keyword evidence="1" id="KW-0732">Signal</keyword>
<keyword evidence="3" id="KW-1185">Reference proteome</keyword>
<dbReference type="AlphaFoldDB" id="A0A8S9ZR21"/>
<evidence type="ECO:0000313" key="3">
    <source>
        <dbReference type="Proteomes" id="UP000605970"/>
    </source>
</evidence>
<name>A0A8S9ZR21_9BILA</name>
<comment type="caution">
    <text evidence="2">The sequence shown here is derived from an EMBL/GenBank/DDBJ whole genome shotgun (WGS) entry which is preliminary data.</text>
</comment>
<gene>
    <name evidence="2" type="ORF">Mgra_00004635</name>
</gene>
<evidence type="ECO:0000256" key="1">
    <source>
        <dbReference type="SAM" id="SignalP"/>
    </source>
</evidence>
<feature type="non-terminal residue" evidence="2">
    <location>
        <position position="126"/>
    </location>
</feature>
<proteinExistence type="predicted"/>
<accession>A0A8S9ZR21</accession>
<reference evidence="2" key="1">
    <citation type="journal article" date="2020" name="Ecol. Evol.">
        <title>Genome structure and content of the rice root-knot nematode (Meloidogyne graminicola).</title>
        <authorList>
            <person name="Phan N.T."/>
            <person name="Danchin E.G.J."/>
            <person name="Klopp C."/>
            <person name="Perfus-Barbeoch L."/>
            <person name="Kozlowski D.K."/>
            <person name="Koutsovoulos G.D."/>
            <person name="Lopez-Roques C."/>
            <person name="Bouchez O."/>
            <person name="Zahm M."/>
            <person name="Besnard G."/>
            <person name="Bellafiore S."/>
        </authorList>
    </citation>
    <scope>NUCLEOTIDE SEQUENCE</scope>
    <source>
        <strain evidence="2">VN-18</strain>
    </source>
</reference>
<dbReference type="Proteomes" id="UP000605970">
    <property type="component" value="Unassembled WGS sequence"/>
</dbReference>
<sequence>MYYYLFISLLLIIQNIKFSNEYCFQLINGVPNYSKGTDCFFKINNEIINDGYGPIQYKKRNNFKFNSFPNKGKERKNNEFWDNFPFFGQQFIYNGDTNSNTEINGKTWTSSTHCSISCIGNICSQS</sequence>
<dbReference type="EMBL" id="JABEBT010000036">
    <property type="protein sequence ID" value="KAF7635915.1"/>
    <property type="molecule type" value="Genomic_DNA"/>
</dbReference>
<protein>
    <submittedName>
        <fullName evidence="2">Uncharacterized protein</fullName>
    </submittedName>
</protein>
<feature type="chain" id="PRO_5035869162" evidence="1">
    <location>
        <begin position="22"/>
        <end position="126"/>
    </location>
</feature>